<dbReference type="SUPFAM" id="SSF88659">
    <property type="entry name" value="Sigma3 and sigma4 domains of RNA polymerase sigma factors"/>
    <property type="match status" value="1"/>
</dbReference>
<evidence type="ECO:0000256" key="3">
    <source>
        <dbReference type="ARBA" id="ARBA00023082"/>
    </source>
</evidence>
<dbReference type="InterPro" id="IPR014284">
    <property type="entry name" value="RNA_pol_sigma-70_dom"/>
</dbReference>
<dbReference type="InterPro" id="IPR036388">
    <property type="entry name" value="WH-like_DNA-bd_sf"/>
</dbReference>
<sequence length="179" mass="21160">MTRYISVERGVSPIKLEPYEQELVVYSKDIIAYLKASGVPDQLARDISQDVFLKMLESNIILPPEKIRAWMYRVAVRKYIDHYRRDKTYLEILQRDFFHQETVVEFEQPNYTPLYETISALPEKYRMVLSLYYFDGLSVKEIASILHKSLSSVKINLMRGRALLKEKLKKAGYTYDDFN</sequence>
<keyword evidence="3" id="KW-0731">Sigma factor</keyword>
<evidence type="ECO:0000256" key="4">
    <source>
        <dbReference type="ARBA" id="ARBA00023125"/>
    </source>
</evidence>
<dbReference type="Pfam" id="PF08281">
    <property type="entry name" value="Sigma70_r4_2"/>
    <property type="match status" value="1"/>
</dbReference>
<reference evidence="8 9" key="1">
    <citation type="submission" date="2018-06" db="EMBL/GenBank/DDBJ databases">
        <authorList>
            <consortium name="Pathogen Informatics"/>
            <person name="Doyle S."/>
        </authorList>
    </citation>
    <scope>NUCLEOTIDE SEQUENCE [LARGE SCALE GENOMIC DNA]</scope>
    <source>
        <strain evidence="8 9">NCTC4670</strain>
    </source>
</reference>
<dbReference type="PANTHER" id="PTHR43133">
    <property type="entry name" value="RNA POLYMERASE ECF-TYPE SIGMA FACTO"/>
    <property type="match status" value="1"/>
</dbReference>
<dbReference type="InterPro" id="IPR007627">
    <property type="entry name" value="RNA_pol_sigma70_r2"/>
</dbReference>
<dbReference type="InterPro" id="IPR013249">
    <property type="entry name" value="RNA_pol_sigma70_r4_t2"/>
</dbReference>
<evidence type="ECO:0000259" key="6">
    <source>
        <dbReference type="Pfam" id="PF04542"/>
    </source>
</evidence>
<dbReference type="InterPro" id="IPR039425">
    <property type="entry name" value="RNA_pol_sigma-70-like"/>
</dbReference>
<dbReference type="InterPro" id="IPR013324">
    <property type="entry name" value="RNA_pol_sigma_r3/r4-like"/>
</dbReference>
<comment type="similarity">
    <text evidence="1">Belongs to the sigma-70 factor family. ECF subfamily.</text>
</comment>
<keyword evidence="2" id="KW-0805">Transcription regulation</keyword>
<dbReference type="InterPro" id="IPR013325">
    <property type="entry name" value="RNA_pol_sigma_r2"/>
</dbReference>
<evidence type="ECO:0000259" key="7">
    <source>
        <dbReference type="Pfam" id="PF08281"/>
    </source>
</evidence>
<gene>
    <name evidence="8" type="primary">sigV</name>
    <name evidence="8" type="ORF">NCTC4670_01739</name>
</gene>
<evidence type="ECO:0000313" key="9">
    <source>
        <dbReference type="Proteomes" id="UP000254797"/>
    </source>
</evidence>
<keyword evidence="4" id="KW-0238">DNA-binding</keyword>
<evidence type="ECO:0000313" key="8">
    <source>
        <dbReference type="EMBL" id="SUN50930.1"/>
    </source>
</evidence>
<dbReference type="GO" id="GO:0003677">
    <property type="term" value="F:DNA binding"/>
    <property type="evidence" value="ECO:0007669"/>
    <property type="project" value="UniProtKB-KW"/>
</dbReference>
<feature type="domain" description="RNA polymerase sigma factor 70 region 4 type 2" evidence="7">
    <location>
        <begin position="114"/>
        <end position="164"/>
    </location>
</feature>
<evidence type="ECO:0000256" key="1">
    <source>
        <dbReference type="ARBA" id="ARBA00010641"/>
    </source>
</evidence>
<protein>
    <submittedName>
        <fullName evidence="8">RNA polymerase ECF-type sigma factor</fullName>
    </submittedName>
</protein>
<name>A0A380JZ38_STRDY</name>
<dbReference type="Gene3D" id="1.10.1740.10">
    <property type="match status" value="1"/>
</dbReference>
<feature type="domain" description="RNA polymerase sigma-70 region 2" evidence="6">
    <location>
        <begin position="28"/>
        <end position="87"/>
    </location>
</feature>
<dbReference type="GO" id="GO:0006352">
    <property type="term" value="P:DNA-templated transcription initiation"/>
    <property type="evidence" value="ECO:0007669"/>
    <property type="project" value="InterPro"/>
</dbReference>
<dbReference type="EMBL" id="UHFG01000004">
    <property type="protein sequence ID" value="SUN50930.1"/>
    <property type="molecule type" value="Genomic_DNA"/>
</dbReference>
<dbReference type="Gene3D" id="1.10.10.10">
    <property type="entry name" value="Winged helix-like DNA-binding domain superfamily/Winged helix DNA-binding domain"/>
    <property type="match status" value="1"/>
</dbReference>
<dbReference type="PANTHER" id="PTHR43133:SF8">
    <property type="entry name" value="RNA POLYMERASE SIGMA FACTOR HI_1459-RELATED"/>
    <property type="match status" value="1"/>
</dbReference>
<evidence type="ECO:0000256" key="2">
    <source>
        <dbReference type="ARBA" id="ARBA00023015"/>
    </source>
</evidence>
<proteinExistence type="inferred from homology"/>
<dbReference type="AlphaFoldDB" id="A0A380JZ38"/>
<keyword evidence="5" id="KW-0804">Transcription</keyword>
<dbReference type="NCBIfam" id="TIGR02937">
    <property type="entry name" value="sigma70-ECF"/>
    <property type="match status" value="1"/>
</dbReference>
<accession>A0A380JZ38</accession>
<dbReference type="Pfam" id="PF04542">
    <property type="entry name" value="Sigma70_r2"/>
    <property type="match status" value="1"/>
</dbReference>
<dbReference type="CDD" id="cd06171">
    <property type="entry name" value="Sigma70_r4"/>
    <property type="match status" value="1"/>
</dbReference>
<dbReference type="GO" id="GO:0016987">
    <property type="term" value="F:sigma factor activity"/>
    <property type="evidence" value="ECO:0007669"/>
    <property type="project" value="UniProtKB-KW"/>
</dbReference>
<dbReference type="Proteomes" id="UP000254797">
    <property type="component" value="Unassembled WGS sequence"/>
</dbReference>
<dbReference type="SUPFAM" id="SSF88946">
    <property type="entry name" value="Sigma2 domain of RNA polymerase sigma factors"/>
    <property type="match status" value="1"/>
</dbReference>
<evidence type="ECO:0000256" key="5">
    <source>
        <dbReference type="ARBA" id="ARBA00023163"/>
    </source>
</evidence>
<organism evidence="8 9">
    <name type="scientific">Streptococcus dysgalactiae subsp. dysgalactiae</name>
    <dbReference type="NCBI Taxonomy" id="99822"/>
    <lineage>
        <taxon>Bacteria</taxon>
        <taxon>Bacillati</taxon>
        <taxon>Bacillota</taxon>
        <taxon>Bacilli</taxon>
        <taxon>Lactobacillales</taxon>
        <taxon>Streptococcaceae</taxon>
        <taxon>Streptococcus</taxon>
    </lineage>
</organism>